<dbReference type="Gene3D" id="3.40.50.2000">
    <property type="entry name" value="Glycogen Phosphorylase B"/>
    <property type="match status" value="2"/>
</dbReference>
<keyword evidence="3" id="KW-0808">Transferase</keyword>
<evidence type="ECO:0000259" key="2">
    <source>
        <dbReference type="Pfam" id="PF13439"/>
    </source>
</evidence>
<geneLocation type="plasmid" evidence="4">
    <name>pne1b</name>
</geneLocation>
<dbReference type="Pfam" id="PF13439">
    <property type="entry name" value="Glyco_transf_4"/>
    <property type="match status" value="1"/>
</dbReference>
<accession>A0A6B9G3S7</accession>
<dbReference type="EMBL" id="CP024770">
    <property type="protein sequence ID" value="QGY32291.1"/>
    <property type="molecule type" value="Genomic_DNA"/>
</dbReference>
<feature type="domain" description="Glycosyl transferase family 1" evidence="1">
    <location>
        <begin position="213"/>
        <end position="373"/>
    </location>
</feature>
<dbReference type="CDD" id="cd03801">
    <property type="entry name" value="GT4_PimA-like"/>
    <property type="match status" value="1"/>
</dbReference>
<dbReference type="GO" id="GO:0016757">
    <property type="term" value="F:glycosyltransferase activity"/>
    <property type="evidence" value="ECO:0007669"/>
    <property type="project" value="InterPro"/>
</dbReference>
<dbReference type="SUPFAM" id="SSF53756">
    <property type="entry name" value="UDP-Glycosyltransferase/glycogen phosphorylase"/>
    <property type="match status" value="1"/>
</dbReference>
<dbReference type="InterPro" id="IPR028098">
    <property type="entry name" value="Glyco_trans_4-like_N"/>
</dbReference>
<protein>
    <submittedName>
        <fullName evidence="3">Glycosyl transferase family 1</fullName>
    </submittedName>
</protein>
<name>A0A6B9G3S7_PANCY</name>
<dbReference type="Proteomes" id="UP000502005">
    <property type="component" value="Plasmid pNE1B"/>
</dbReference>
<reference evidence="3 4" key="1">
    <citation type="submission" date="2017-11" db="EMBL/GenBank/DDBJ databases">
        <title>Genome sequence of Pantoea cypripedii NE1.</title>
        <authorList>
            <person name="Nascimento F.X."/>
        </authorList>
    </citation>
    <scope>NUCLEOTIDE SEQUENCE [LARGE SCALE GENOMIC DNA]</scope>
    <source>
        <strain evidence="3 4">NE1</strain>
        <plasmid evidence="4">pne1b</plasmid>
    </source>
</reference>
<dbReference type="Pfam" id="PF00534">
    <property type="entry name" value="Glycos_transf_1"/>
    <property type="match status" value="1"/>
</dbReference>
<organism evidence="3 4">
    <name type="scientific">Pantoea cypripedii</name>
    <name type="common">Pectobacterium cypripedii</name>
    <name type="synonym">Erwinia cypripedii</name>
    <dbReference type="NCBI Taxonomy" id="55209"/>
    <lineage>
        <taxon>Bacteria</taxon>
        <taxon>Pseudomonadati</taxon>
        <taxon>Pseudomonadota</taxon>
        <taxon>Gammaproteobacteria</taxon>
        <taxon>Enterobacterales</taxon>
        <taxon>Erwiniaceae</taxon>
        <taxon>Pantoea</taxon>
    </lineage>
</organism>
<proteinExistence type="predicted"/>
<dbReference type="PANTHER" id="PTHR45947">
    <property type="entry name" value="SULFOQUINOVOSYL TRANSFERASE SQD2"/>
    <property type="match status" value="1"/>
</dbReference>
<dbReference type="InterPro" id="IPR050194">
    <property type="entry name" value="Glycosyltransferase_grp1"/>
</dbReference>
<gene>
    <name evidence="3" type="ORF">CUN67_25205</name>
</gene>
<evidence type="ECO:0000313" key="4">
    <source>
        <dbReference type="Proteomes" id="UP000502005"/>
    </source>
</evidence>
<keyword evidence="3" id="KW-0614">Plasmid</keyword>
<evidence type="ECO:0000313" key="3">
    <source>
        <dbReference type="EMBL" id="QGY32291.1"/>
    </source>
</evidence>
<feature type="domain" description="Glycosyltransferase subfamily 4-like N-terminal" evidence="2">
    <location>
        <begin position="25"/>
        <end position="204"/>
    </location>
</feature>
<dbReference type="PANTHER" id="PTHR45947:SF3">
    <property type="entry name" value="SULFOQUINOVOSYL TRANSFERASE SQD2"/>
    <property type="match status" value="1"/>
</dbReference>
<evidence type="ECO:0000259" key="1">
    <source>
        <dbReference type="Pfam" id="PF00534"/>
    </source>
</evidence>
<dbReference type="AlphaFoldDB" id="A0A6B9G3S7"/>
<sequence length="394" mass="44836">MTGVNLMRNKGKVIIVARSLPLHNIGGMEVVCWDLCKELARLGLNVQVVTTQSNTQDHNIKHDNLDVIFLKNTKPGVYSSSWWREVSRYFDTLNPEEITSVISISAAAVSILKNKNHFKKTKFIMQAHGTSYGEFVSKLKTYSIKKWLASSKNILWFFKDWRYYRKFDYIISIGSAVTESLKSTPTKYIADAEKIIQIENGIDEKMFELNLFDRENMRRSLNIHENALVVMSASRLHEQKGVDNNIYAFSRVLKENADAYYLVCGDGPDKTRLSDLVNKLNIERNVIFLGSMSRDEIAKAMSAADLFIFLTKRVEGLPLNVLEAMGAGLPVVTSEHLSFIESEKLRKVGYSDMNGAAEAIMKLYQQGKPNLRMSYIPEKNKLSYAAEQYRNLIA</sequence>
<dbReference type="InterPro" id="IPR001296">
    <property type="entry name" value="Glyco_trans_1"/>
</dbReference>